<dbReference type="SUPFAM" id="SSF74650">
    <property type="entry name" value="Galactose mutarotase-like"/>
    <property type="match status" value="1"/>
</dbReference>
<dbReference type="Pfam" id="PF13802">
    <property type="entry name" value="Gal_mutarotas_2"/>
    <property type="match status" value="1"/>
</dbReference>
<dbReference type="InterPro" id="IPR017853">
    <property type="entry name" value="GH"/>
</dbReference>
<dbReference type="InterPro" id="IPR013780">
    <property type="entry name" value="Glyco_hydro_b"/>
</dbReference>
<dbReference type="Pfam" id="PF01055">
    <property type="entry name" value="Glyco_hydro_31_2nd"/>
    <property type="match status" value="1"/>
</dbReference>
<dbReference type="PROSITE" id="PS00129">
    <property type="entry name" value="GLYCOSYL_HYDROL_F31_1"/>
    <property type="match status" value="1"/>
</dbReference>
<dbReference type="Gene3D" id="3.20.20.80">
    <property type="entry name" value="Glycosidases"/>
    <property type="match status" value="2"/>
</dbReference>
<accession>A0A1T4YB78</accession>
<dbReference type="STRING" id="1147123.SAMN05443428_13314"/>
<proteinExistence type="inferred from homology"/>
<evidence type="ECO:0000259" key="5">
    <source>
        <dbReference type="Pfam" id="PF01055"/>
    </source>
</evidence>
<evidence type="ECO:0000256" key="4">
    <source>
        <dbReference type="RuleBase" id="RU361185"/>
    </source>
</evidence>
<evidence type="ECO:0000313" key="9">
    <source>
        <dbReference type="EMBL" id="SKA99016.1"/>
    </source>
</evidence>
<keyword evidence="10" id="KW-1185">Reference proteome</keyword>
<evidence type="ECO:0000256" key="3">
    <source>
        <dbReference type="ARBA" id="ARBA00023295"/>
    </source>
</evidence>
<dbReference type="PANTHER" id="PTHR22762:SF166">
    <property type="entry name" value="ALPHA-GLUCOSIDASE"/>
    <property type="match status" value="1"/>
</dbReference>
<dbReference type="GO" id="GO:0004553">
    <property type="term" value="F:hydrolase activity, hydrolyzing O-glycosyl compounds"/>
    <property type="evidence" value="ECO:0007669"/>
    <property type="project" value="InterPro"/>
</dbReference>
<dbReference type="SUPFAM" id="SSF51011">
    <property type="entry name" value="Glycosyl hydrolase domain"/>
    <property type="match status" value="1"/>
</dbReference>
<dbReference type="Gene3D" id="2.60.40.1760">
    <property type="entry name" value="glycosyl hydrolase (family 31)"/>
    <property type="match status" value="1"/>
</dbReference>
<evidence type="ECO:0000313" key="10">
    <source>
        <dbReference type="Proteomes" id="UP000190105"/>
    </source>
</evidence>
<evidence type="ECO:0000259" key="7">
    <source>
        <dbReference type="Pfam" id="PF17137"/>
    </source>
</evidence>
<dbReference type="Pfam" id="PF17137">
    <property type="entry name" value="DUF5110"/>
    <property type="match status" value="1"/>
</dbReference>
<evidence type="ECO:0000259" key="6">
    <source>
        <dbReference type="Pfam" id="PF13802"/>
    </source>
</evidence>
<dbReference type="CDD" id="cd14752">
    <property type="entry name" value="GH31_N"/>
    <property type="match status" value="1"/>
</dbReference>
<keyword evidence="2 4" id="KW-0378">Hydrolase</keyword>
<reference evidence="10" key="1">
    <citation type="submission" date="2017-02" db="EMBL/GenBank/DDBJ databases">
        <authorList>
            <person name="Varghese N."/>
            <person name="Submissions S."/>
        </authorList>
    </citation>
    <scope>NUCLEOTIDE SEQUENCE [LARGE SCALE GENOMIC DNA]</scope>
    <source>
        <strain evidence="10">USBA 833</strain>
    </source>
</reference>
<feature type="domain" description="Glycoside hydrolase family 31 N-terminal" evidence="6">
    <location>
        <begin position="40"/>
        <end position="206"/>
    </location>
</feature>
<dbReference type="InterPro" id="IPR000322">
    <property type="entry name" value="Glyco_hydro_31_TIM"/>
</dbReference>
<dbReference type="Gene3D" id="2.60.40.1180">
    <property type="entry name" value="Golgi alpha-mannosidase II"/>
    <property type="match status" value="2"/>
</dbReference>
<dbReference type="InterPro" id="IPR033403">
    <property type="entry name" value="DUF5110"/>
</dbReference>
<organism evidence="9 10">
    <name type="scientific">Caloramator quimbayensis</name>
    <dbReference type="NCBI Taxonomy" id="1147123"/>
    <lineage>
        <taxon>Bacteria</taxon>
        <taxon>Bacillati</taxon>
        <taxon>Bacillota</taxon>
        <taxon>Clostridia</taxon>
        <taxon>Eubacteriales</taxon>
        <taxon>Clostridiaceae</taxon>
        <taxon>Caloramator</taxon>
    </lineage>
</organism>
<dbReference type="GO" id="GO:0005975">
    <property type="term" value="P:carbohydrate metabolic process"/>
    <property type="evidence" value="ECO:0007669"/>
    <property type="project" value="InterPro"/>
</dbReference>
<name>A0A1T4YB78_9CLOT</name>
<feature type="domain" description="Glycosyl hydrolase family 31 C-terminal" evidence="8">
    <location>
        <begin position="583"/>
        <end position="669"/>
    </location>
</feature>
<dbReference type="GO" id="GO:0030246">
    <property type="term" value="F:carbohydrate binding"/>
    <property type="evidence" value="ECO:0007669"/>
    <property type="project" value="InterPro"/>
</dbReference>
<dbReference type="EMBL" id="FUYH01000033">
    <property type="protein sequence ID" value="SKA99016.1"/>
    <property type="molecule type" value="Genomic_DNA"/>
</dbReference>
<evidence type="ECO:0000256" key="1">
    <source>
        <dbReference type="ARBA" id="ARBA00007806"/>
    </source>
</evidence>
<comment type="similarity">
    <text evidence="1 4">Belongs to the glycosyl hydrolase 31 family.</text>
</comment>
<protein>
    <submittedName>
        <fullName evidence="9">Alpha-glucosidase</fullName>
    </submittedName>
</protein>
<dbReference type="Pfam" id="PF21365">
    <property type="entry name" value="Glyco_hydro_31_3rd"/>
    <property type="match status" value="1"/>
</dbReference>
<dbReference type="InterPro" id="IPR030458">
    <property type="entry name" value="Glyco_hydro_31_AS"/>
</dbReference>
<gene>
    <name evidence="9" type="ORF">SAMN05443428_13314</name>
</gene>
<sequence>MLSHKETLNVKYEPAYFIGNYQKYFLEDNTLKVIFSGGRIEITCYEKDIIKIFVGESDEISINTNAINSCLKTITPTIEENEKSIILSGNNVDTLIDKNSLKISFLSKDGKVINTDYNPVGKSDKKIFICKANDCTAYYGFGEKSGPLNKKGQYIENYNTDDPSYNDNTPLLYKTIPFYIGIKPCSMKNNFYYGIYFDNSYRSYFDMGKENRERIFFGAEGGQIQYYFIPGYDMKDVVSKYCFLTGNMDMPPMWSLGYQQCRYSYSSREELENIADTFRNKNIPCDCLYCDIHYMDNFKVMTFDESKFPAPSDMLMNLHEKGFKLVTILDPGVKIEDGYNTYINGLKKDCYVKNPDGELYVGEVWAGKSVFPDFSNHKAREWWKEELKDFLSLGIDGIWNDMNEPAVFDNEYKTMPEECLHSSDKGTIEHKEFHNLYGMEMSRCSKEAQEELRENNRSFSMTRATFAGGQKYASIWTGDNQSTWEHLRMSIPMNCNLGVSGFSFVGNDVGGFGGNCSEELFIRWMQLGTFLPIFRNHSAIYTRRQEPWSFSKRAENAAVKAINLRYRFIPYLYNMYYKSYKEGIPVFRPMVMEYPEDANVLDMYSQFMFGDNMLIAPVLYANERQKNIYLPEGTWYNYFTNEKYEGNSFYTIPVALDEIAVFVKEGSIIPIFDEHINYIGEKDVNVTIEIFKGSGKILYYEDDGLTQDYKKGKYNLYEIECFNGKIQSTNINPIYEGLNKKSEFILKYK</sequence>
<evidence type="ECO:0000259" key="8">
    <source>
        <dbReference type="Pfam" id="PF21365"/>
    </source>
</evidence>
<dbReference type="SUPFAM" id="SSF51445">
    <property type="entry name" value="(Trans)glycosidases"/>
    <property type="match status" value="1"/>
</dbReference>
<dbReference type="InterPro" id="IPR025887">
    <property type="entry name" value="Glyco_hydro_31_N_dom"/>
</dbReference>
<dbReference type="InterPro" id="IPR048395">
    <property type="entry name" value="Glyco_hydro_31_C"/>
</dbReference>
<keyword evidence="3 4" id="KW-0326">Glycosidase</keyword>
<dbReference type="PANTHER" id="PTHR22762">
    <property type="entry name" value="ALPHA-GLUCOSIDASE"/>
    <property type="match status" value="1"/>
</dbReference>
<dbReference type="InterPro" id="IPR011013">
    <property type="entry name" value="Gal_mutarotase_sf_dom"/>
</dbReference>
<dbReference type="OrthoDB" id="176168at2"/>
<dbReference type="AlphaFoldDB" id="A0A1T4YB78"/>
<evidence type="ECO:0000256" key="2">
    <source>
        <dbReference type="ARBA" id="ARBA00022801"/>
    </source>
</evidence>
<dbReference type="RefSeq" id="WP_078697641.1">
    <property type="nucleotide sequence ID" value="NZ_FUYH01000033.1"/>
</dbReference>
<dbReference type="CDD" id="cd06604">
    <property type="entry name" value="GH31_glucosidase_II_MalA"/>
    <property type="match status" value="1"/>
</dbReference>
<feature type="domain" description="DUF5110" evidence="7">
    <location>
        <begin position="686"/>
        <end position="729"/>
    </location>
</feature>
<dbReference type="Proteomes" id="UP000190105">
    <property type="component" value="Unassembled WGS sequence"/>
</dbReference>
<feature type="domain" description="Glycoside hydrolase family 31 TIM barrel" evidence="5">
    <location>
        <begin position="249"/>
        <end position="574"/>
    </location>
</feature>